<dbReference type="Gene3D" id="3.40.190.170">
    <property type="entry name" value="Bacterial extracellular solute-binding protein, family 7"/>
    <property type="match status" value="1"/>
</dbReference>
<gene>
    <name evidence="5" type="ORF">D1B32_01140</name>
</gene>
<dbReference type="OrthoDB" id="9776801at2"/>
<evidence type="ECO:0000256" key="1">
    <source>
        <dbReference type="ARBA" id="ARBA00009023"/>
    </source>
</evidence>
<dbReference type="GO" id="GO:0055085">
    <property type="term" value="P:transmembrane transport"/>
    <property type="evidence" value="ECO:0007669"/>
    <property type="project" value="InterPro"/>
</dbReference>
<feature type="chain" id="PRO_5019582055" evidence="4">
    <location>
        <begin position="26"/>
        <end position="338"/>
    </location>
</feature>
<sequence length="338" mass="38201">MKKLRFMLLVGFLALVLVGCSNTSASTNEMETYTIIAAHSTAETTSFNEIFQYFKTEIEAKSEGRIKVEIYPSAQLGADRELIEGVQLGDVTMSLHSTAPAVNFVDDVAVFDIPFLFPDKETARATMHVDSPFFEQLAQSQEEKGFKLLGLHDQGFRQLTTNGVKVESPSDLKGVRLRTMENPYHMETWRTLGANPTPLPFNEVYTALQQGTVDGQENPFELIISQRFYEQQDYLTETNHILQAIQIIMNQQFFDTLPEDLQILVEEVMAEAVVVGNEFIDDKEAEYKEIMTNADVEFVEITPDQLATFQESVSNVLDQISQEVDEELLNTLLESVQQ</sequence>
<dbReference type="NCBIfam" id="NF037995">
    <property type="entry name" value="TRAP_S1"/>
    <property type="match status" value="1"/>
</dbReference>
<keyword evidence="2" id="KW-0813">Transport</keyword>
<evidence type="ECO:0000313" key="6">
    <source>
        <dbReference type="Proteomes" id="UP000285456"/>
    </source>
</evidence>
<keyword evidence="3 4" id="KW-0732">Signal</keyword>
<dbReference type="InterPro" id="IPR018389">
    <property type="entry name" value="DctP_fam"/>
</dbReference>
<evidence type="ECO:0000256" key="2">
    <source>
        <dbReference type="ARBA" id="ARBA00022448"/>
    </source>
</evidence>
<evidence type="ECO:0000256" key="4">
    <source>
        <dbReference type="SAM" id="SignalP"/>
    </source>
</evidence>
<dbReference type="AlphaFoldDB" id="A0A417YN51"/>
<comment type="caution">
    <text evidence="5">The sequence shown here is derived from an EMBL/GenBank/DDBJ whole genome shotgun (WGS) entry which is preliminary data.</text>
</comment>
<keyword evidence="6" id="KW-1185">Reference proteome</keyword>
<reference evidence="5 6" key="1">
    <citation type="journal article" date="2007" name="Int. J. Syst. Evol. Microbiol.">
        <title>Oceanobacillus profundus sp. nov., isolated from a deep-sea sediment core.</title>
        <authorList>
            <person name="Kim Y.G."/>
            <person name="Choi D.H."/>
            <person name="Hyun S."/>
            <person name="Cho B.C."/>
        </authorList>
    </citation>
    <scope>NUCLEOTIDE SEQUENCE [LARGE SCALE GENOMIC DNA]</scope>
    <source>
        <strain evidence="5 6">DSM 18246</strain>
    </source>
</reference>
<protein>
    <submittedName>
        <fullName evidence="5">TRAP transporter substrate-binding protein</fullName>
    </submittedName>
</protein>
<dbReference type="PANTHER" id="PTHR33376:SF7">
    <property type="entry name" value="C4-DICARBOXYLATE-BINDING PROTEIN DCTB"/>
    <property type="match status" value="1"/>
</dbReference>
<dbReference type="Pfam" id="PF03480">
    <property type="entry name" value="DctP"/>
    <property type="match status" value="1"/>
</dbReference>
<dbReference type="Proteomes" id="UP000285456">
    <property type="component" value="Unassembled WGS sequence"/>
</dbReference>
<dbReference type="RefSeq" id="WP_118888405.1">
    <property type="nucleotide sequence ID" value="NZ_PHUT01000001.1"/>
</dbReference>
<proteinExistence type="inferred from homology"/>
<dbReference type="InterPro" id="IPR004682">
    <property type="entry name" value="TRAP_DctP"/>
</dbReference>
<dbReference type="InterPro" id="IPR038404">
    <property type="entry name" value="TRAP_DctP_sf"/>
</dbReference>
<evidence type="ECO:0000313" key="5">
    <source>
        <dbReference type="EMBL" id="RHW35252.1"/>
    </source>
</evidence>
<name>A0A417YN51_9BACI</name>
<organism evidence="5 6">
    <name type="scientific">Oceanobacillus profundus</name>
    <dbReference type="NCBI Taxonomy" id="372463"/>
    <lineage>
        <taxon>Bacteria</taxon>
        <taxon>Bacillati</taxon>
        <taxon>Bacillota</taxon>
        <taxon>Bacilli</taxon>
        <taxon>Bacillales</taxon>
        <taxon>Bacillaceae</taxon>
        <taxon>Oceanobacillus</taxon>
    </lineage>
</organism>
<dbReference type="PIRSF" id="PIRSF006470">
    <property type="entry name" value="DctB"/>
    <property type="match status" value="1"/>
</dbReference>
<comment type="similarity">
    <text evidence="1">Belongs to the bacterial solute-binding protein 7 family.</text>
</comment>
<dbReference type="GO" id="GO:0030288">
    <property type="term" value="C:outer membrane-bounded periplasmic space"/>
    <property type="evidence" value="ECO:0007669"/>
    <property type="project" value="InterPro"/>
</dbReference>
<dbReference type="PANTHER" id="PTHR33376">
    <property type="match status" value="1"/>
</dbReference>
<feature type="signal peptide" evidence="4">
    <location>
        <begin position="1"/>
        <end position="25"/>
    </location>
</feature>
<dbReference type="NCBIfam" id="TIGR00787">
    <property type="entry name" value="dctP"/>
    <property type="match status" value="1"/>
</dbReference>
<dbReference type="PROSITE" id="PS51257">
    <property type="entry name" value="PROKAR_LIPOPROTEIN"/>
    <property type="match status" value="1"/>
</dbReference>
<accession>A0A417YN51</accession>
<dbReference type="EMBL" id="QWEH01000001">
    <property type="protein sequence ID" value="RHW35252.1"/>
    <property type="molecule type" value="Genomic_DNA"/>
</dbReference>
<evidence type="ECO:0000256" key="3">
    <source>
        <dbReference type="ARBA" id="ARBA00022729"/>
    </source>
</evidence>
<dbReference type="CDD" id="cd13603">
    <property type="entry name" value="PBP2_TRAP_Siap_TeaA_like"/>
    <property type="match status" value="1"/>
</dbReference>